<evidence type="ECO:0000313" key="3">
    <source>
        <dbReference type="Proteomes" id="UP000829494"/>
    </source>
</evidence>
<organism evidence="2 3">
    <name type="scientific">Streptomyces rimosus subsp. rimosus</name>
    <dbReference type="NCBI Taxonomy" id="132474"/>
    <lineage>
        <taxon>Bacteria</taxon>
        <taxon>Bacillati</taxon>
        <taxon>Actinomycetota</taxon>
        <taxon>Actinomycetes</taxon>
        <taxon>Kitasatosporales</taxon>
        <taxon>Streptomycetaceae</taxon>
        <taxon>Streptomyces</taxon>
    </lineage>
</organism>
<dbReference type="Proteomes" id="UP000829494">
    <property type="component" value="Chromosome"/>
</dbReference>
<gene>
    <name evidence="2" type="ORF">SRIMR7_18040</name>
</gene>
<dbReference type="EMBL" id="CP094298">
    <property type="protein sequence ID" value="UNZ04063.1"/>
    <property type="molecule type" value="Genomic_DNA"/>
</dbReference>
<evidence type="ECO:0000256" key="1">
    <source>
        <dbReference type="SAM" id="MobiDB-lite"/>
    </source>
</evidence>
<protein>
    <submittedName>
        <fullName evidence="2">Uncharacterized protein</fullName>
    </submittedName>
</protein>
<sequence>MPRLASYARNPRPLSAVPVLPASPSAPASVPDQAVRS</sequence>
<feature type="compositionally biased region" description="Low complexity" evidence="1">
    <location>
        <begin position="13"/>
        <end position="31"/>
    </location>
</feature>
<name>A0ABY3Z1R0_STRRM</name>
<proteinExistence type="predicted"/>
<keyword evidence="3" id="KW-1185">Reference proteome</keyword>
<accession>A0ABY3Z1R0</accession>
<feature type="region of interest" description="Disordered" evidence="1">
    <location>
        <begin position="1"/>
        <end position="37"/>
    </location>
</feature>
<reference evidence="2 3" key="1">
    <citation type="submission" date="2022-03" db="EMBL/GenBank/DDBJ databases">
        <title>Complete genome of Streptomyces rimosus ssp. rimosus R7 (=ATCC 10970).</title>
        <authorList>
            <person name="Beganovic S."/>
            <person name="Ruckert C."/>
            <person name="Busche T."/>
            <person name="Kalinowski J."/>
            <person name="Wittmann C."/>
        </authorList>
    </citation>
    <scope>NUCLEOTIDE SEQUENCE [LARGE SCALE GENOMIC DNA]</scope>
    <source>
        <strain evidence="2 3">R7</strain>
    </source>
</reference>
<evidence type="ECO:0000313" key="2">
    <source>
        <dbReference type="EMBL" id="UNZ04063.1"/>
    </source>
</evidence>